<keyword evidence="3" id="KW-1185">Reference proteome</keyword>
<sequence>MGASADWTALVASAHSIGWRQPNEHGASHPTARDASLQNIGHRSEACRSCVQHQALEVSGVRALLGHQSQPAFDMEGKKKTEPRPSSERSSARHKNPIEKAKDHLVMDMQYGLRVLKVHMGMLGVEGSVKIIGKVGDYETWAGFNFKAAEGVIDSLELEVSRIVDEAVQHGCCHIQQLVTASAKLKDDLQQRLSMFSSMTDLALFLGTNIPVTIPTPWGSIGFVLEAEVNLSQKDQTISIHV</sequence>
<protein>
    <submittedName>
        <fullName evidence="2">Uncharacterized protein</fullName>
    </submittedName>
</protein>
<feature type="compositionally biased region" description="Basic and acidic residues" evidence="1">
    <location>
        <begin position="75"/>
        <end position="98"/>
    </location>
</feature>
<dbReference type="Proteomes" id="UP001190700">
    <property type="component" value="Unassembled WGS sequence"/>
</dbReference>
<reference evidence="2 3" key="1">
    <citation type="journal article" date="2015" name="Genome Biol. Evol.">
        <title>Comparative Genomics of a Bacterivorous Green Alga Reveals Evolutionary Causalities and Consequences of Phago-Mixotrophic Mode of Nutrition.</title>
        <authorList>
            <person name="Burns J.A."/>
            <person name="Paasch A."/>
            <person name="Narechania A."/>
            <person name="Kim E."/>
        </authorList>
    </citation>
    <scope>NUCLEOTIDE SEQUENCE [LARGE SCALE GENOMIC DNA]</scope>
    <source>
        <strain evidence="2 3">PLY_AMNH</strain>
    </source>
</reference>
<gene>
    <name evidence="2" type="ORF">CYMTET_48382</name>
</gene>
<dbReference type="AlphaFoldDB" id="A0AAE0BU35"/>
<dbReference type="EMBL" id="LGRX02033286">
    <property type="protein sequence ID" value="KAK3241890.1"/>
    <property type="molecule type" value="Genomic_DNA"/>
</dbReference>
<accession>A0AAE0BU35</accession>
<organism evidence="2 3">
    <name type="scientific">Cymbomonas tetramitiformis</name>
    <dbReference type="NCBI Taxonomy" id="36881"/>
    <lineage>
        <taxon>Eukaryota</taxon>
        <taxon>Viridiplantae</taxon>
        <taxon>Chlorophyta</taxon>
        <taxon>Pyramimonadophyceae</taxon>
        <taxon>Pyramimonadales</taxon>
        <taxon>Pyramimonadaceae</taxon>
        <taxon>Cymbomonas</taxon>
    </lineage>
</organism>
<feature type="region of interest" description="Disordered" evidence="1">
    <location>
        <begin position="69"/>
        <end position="98"/>
    </location>
</feature>
<name>A0AAE0BU35_9CHLO</name>
<comment type="caution">
    <text evidence="2">The sequence shown here is derived from an EMBL/GenBank/DDBJ whole genome shotgun (WGS) entry which is preliminary data.</text>
</comment>
<proteinExistence type="predicted"/>
<evidence type="ECO:0000256" key="1">
    <source>
        <dbReference type="SAM" id="MobiDB-lite"/>
    </source>
</evidence>
<evidence type="ECO:0000313" key="3">
    <source>
        <dbReference type="Proteomes" id="UP001190700"/>
    </source>
</evidence>
<evidence type="ECO:0000313" key="2">
    <source>
        <dbReference type="EMBL" id="KAK3241890.1"/>
    </source>
</evidence>